<evidence type="ECO:0000313" key="1">
    <source>
        <dbReference type="EMBL" id="KAJ3007083.1"/>
    </source>
</evidence>
<accession>A0ACC1Q1B6</accession>
<keyword evidence="2" id="KW-1185">Reference proteome</keyword>
<protein>
    <submittedName>
        <fullName evidence="1">Uncharacterized protein</fullName>
    </submittedName>
</protein>
<comment type="caution">
    <text evidence="1">The sequence shown here is derived from an EMBL/GenBank/DDBJ whole genome shotgun (WGS) entry which is preliminary data.</text>
</comment>
<dbReference type="EMBL" id="JANSHE010000786">
    <property type="protein sequence ID" value="KAJ3007083.1"/>
    <property type="molecule type" value="Genomic_DNA"/>
</dbReference>
<gene>
    <name evidence="1" type="ORF">NUW54_g3684</name>
</gene>
<name>A0ACC1Q1B6_9APHY</name>
<reference evidence="1" key="1">
    <citation type="submission" date="2022-08" db="EMBL/GenBank/DDBJ databases">
        <title>Genome Sequence of Pycnoporus sanguineus.</title>
        <authorList>
            <person name="Buettner E."/>
        </authorList>
    </citation>
    <scope>NUCLEOTIDE SEQUENCE</scope>
    <source>
        <strain evidence="1">CG-C14</strain>
    </source>
</reference>
<proteinExistence type="predicted"/>
<evidence type="ECO:0000313" key="2">
    <source>
        <dbReference type="Proteomes" id="UP001144978"/>
    </source>
</evidence>
<organism evidence="1 2">
    <name type="scientific">Trametes sanguinea</name>
    <dbReference type="NCBI Taxonomy" id="158606"/>
    <lineage>
        <taxon>Eukaryota</taxon>
        <taxon>Fungi</taxon>
        <taxon>Dikarya</taxon>
        <taxon>Basidiomycota</taxon>
        <taxon>Agaricomycotina</taxon>
        <taxon>Agaricomycetes</taxon>
        <taxon>Polyporales</taxon>
        <taxon>Polyporaceae</taxon>
        <taxon>Trametes</taxon>
    </lineage>
</organism>
<dbReference type="Proteomes" id="UP001144978">
    <property type="component" value="Unassembled WGS sequence"/>
</dbReference>
<sequence length="96" mass="11152">MAVFACLALRSPRPLKLLDALLPNDTPVWKCWKDTIVHSLLNDRGMRFGEADWKRAEFAPEDQSLLRELFEDAEDAYEGWYKAACQSEEALEYKEK</sequence>